<proteinExistence type="predicted"/>
<evidence type="ECO:0000313" key="1">
    <source>
        <dbReference type="EMBL" id="OFJ55314.1"/>
    </source>
</evidence>
<comment type="caution">
    <text evidence="1">The sequence shown here is derived from an EMBL/GenBank/DDBJ whole genome shotgun (WGS) entry which is preliminary data.</text>
</comment>
<dbReference type="RefSeq" id="WP_070351546.1">
    <property type="nucleotide sequence ID" value="NZ_CP043474.1"/>
</dbReference>
<gene>
    <name evidence="1" type="ORF">BEL07_02570</name>
</gene>
<accession>A0A1E8QB99</accession>
<dbReference type="EMBL" id="MCHX01000004">
    <property type="protein sequence ID" value="OFJ55314.1"/>
    <property type="molecule type" value="Genomic_DNA"/>
</dbReference>
<sequence length="143" mass="15851">MADNRQFITIYCDDPSHTPEPVGKLLLAPVGAPPQAALNRQIELKRRPGVFLVTMMWRFRNSENWLEDVRLVSGLARGNGGLQWVNDGGGQPSRRRYRLKCGSCPLRPTYNEPGFSNKLSDMAAAGVVAVSLRGLIDADTRTR</sequence>
<name>A0A1E8QB99_9MYCO</name>
<keyword evidence="2" id="KW-1185">Reference proteome</keyword>
<organism evidence="1 2">
    <name type="scientific">Mycolicibacterium grossiae</name>
    <dbReference type="NCBI Taxonomy" id="1552759"/>
    <lineage>
        <taxon>Bacteria</taxon>
        <taxon>Bacillati</taxon>
        <taxon>Actinomycetota</taxon>
        <taxon>Actinomycetes</taxon>
        <taxon>Mycobacteriales</taxon>
        <taxon>Mycobacteriaceae</taxon>
        <taxon>Mycolicibacterium</taxon>
    </lineage>
</organism>
<dbReference type="AlphaFoldDB" id="A0A1E8QB99"/>
<protein>
    <submittedName>
        <fullName evidence="1">Uncharacterized protein</fullName>
    </submittedName>
</protein>
<dbReference type="Proteomes" id="UP000178953">
    <property type="component" value="Unassembled WGS sequence"/>
</dbReference>
<reference evidence="1 2" key="1">
    <citation type="submission" date="2016-09" db="EMBL/GenBank/DDBJ databases">
        <title>genome sequence of Mycobacterium sp. 739 SCH.</title>
        <authorList>
            <person name="Greninger A.L."/>
            <person name="Qin X."/>
            <person name="Jerome K."/>
            <person name="Vora S."/>
            <person name="Quinn K."/>
        </authorList>
    </citation>
    <scope>NUCLEOTIDE SEQUENCE [LARGE SCALE GENOMIC DNA]</scope>
    <source>
        <strain evidence="1 2">SCH</strain>
    </source>
</reference>
<dbReference type="OrthoDB" id="9904157at2"/>
<evidence type="ECO:0000313" key="2">
    <source>
        <dbReference type="Proteomes" id="UP000178953"/>
    </source>
</evidence>